<name>A0AAE7JQ86_9BACT</name>
<feature type="domain" description="Glycosyltransferase 2-like" evidence="3">
    <location>
        <begin position="7"/>
        <end position="165"/>
    </location>
</feature>
<dbReference type="RefSeq" id="WP_018712835.1">
    <property type="nucleotide sequence ID" value="NZ_CP053832.1"/>
</dbReference>
<evidence type="ECO:0000313" key="5">
    <source>
        <dbReference type="Proteomes" id="UP000509722"/>
    </source>
</evidence>
<dbReference type="SUPFAM" id="SSF53448">
    <property type="entry name" value="Nucleotide-diphospho-sugar transferases"/>
    <property type="match status" value="1"/>
</dbReference>
<organism evidence="4 5">
    <name type="scientific">Campylobacter ureolyticus</name>
    <dbReference type="NCBI Taxonomy" id="827"/>
    <lineage>
        <taxon>Bacteria</taxon>
        <taxon>Pseudomonadati</taxon>
        <taxon>Campylobacterota</taxon>
        <taxon>Epsilonproteobacteria</taxon>
        <taxon>Campylobacterales</taxon>
        <taxon>Campylobacteraceae</taxon>
        <taxon>Campylobacter</taxon>
    </lineage>
</organism>
<dbReference type="EMBL" id="CP053832">
    <property type="protein sequence ID" value="QKF84940.1"/>
    <property type="molecule type" value="Genomic_DNA"/>
</dbReference>
<accession>A0AAE7JQ86</accession>
<dbReference type="PANTHER" id="PTHR22916">
    <property type="entry name" value="GLYCOSYLTRANSFERASE"/>
    <property type="match status" value="1"/>
</dbReference>
<dbReference type="PANTHER" id="PTHR22916:SF51">
    <property type="entry name" value="GLYCOSYLTRANSFERASE EPSH-RELATED"/>
    <property type="match status" value="1"/>
</dbReference>
<dbReference type="CDD" id="cd00761">
    <property type="entry name" value="Glyco_tranf_GTA_type"/>
    <property type="match status" value="1"/>
</dbReference>
<keyword evidence="1" id="KW-0328">Glycosyltransferase</keyword>
<dbReference type="Pfam" id="PF00535">
    <property type="entry name" value="Glycos_transf_2"/>
    <property type="match status" value="1"/>
</dbReference>
<evidence type="ECO:0000259" key="3">
    <source>
        <dbReference type="Pfam" id="PF00535"/>
    </source>
</evidence>
<protein>
    <submittedName>
        <fullName evidence="4">Glycosyltransferase, family 2</fullName>
    </submittedName>
</protein>
<dbReference type="GO" id="GO:0016758">
    <property type="term" value="F:hexosyltransferase activity"/>
    <property type="evidence" value="ECO:0007669"/>
    <property type="project" value="UniProtKB-ARBA"/>
</dbReference>
<dbReference type="Proteomes" id="UP000509722">
    <property type="component" value="Chromosome"/>
</dbReference>
<reference evidence="4 5" key="1">
    <citation type="submission" date="2020-05" db="EMBL/GenBank/DDBJ databases">
        <title>Complete genome sequencing of Campylobacter and Arcobacter type strains.</title>
        <authorList>
            <person name="Miller W.G."/>
            <person name="Yee E."/>
        </authorList>
    </citation>
    <scope>NUCLEOTIDE SEQUENCE [LARGE SCALE GENOMIC DNA]</scope>
    <source>
        <strain evidence="4 5">LMG 6451</strain>
    </source>
</reference>
<dbReference type="AlphaFoldDB" id="A0AAE7JQ86"/>
<keyword evidence="2" id="KW-0808">Transferase</keyword>
<evidence type="ECO:0000256" key="1">
    <source>
        <dbReference type="ARBA" id="ARBA00022676"/>
    </source>
</evidence>
<sequence>MSNPLISVIVPVYNVEKYLKKCIQSIINQTYKNLEIILVDDGSSDNSGKICDEFAQKDNRIKVIHKTNGGLSDARNAGLDGMSGEWVSFVDSDDFISPYYVENLHYLVNKYDVDIAITSFVRFYNENTKLSSSKISNQEVLLHDSSDAVKNMLYGKYYSVSAWSKMYKKHLFCDNRFTKGKIYEDFELTPIVTSQSKKVAFCNVIDYFYYCRQNSITKSDFSEKNMQGYEALDSLDRYFSNNLSIKNVLKDIRALSPLIDLPKIKISSKNEKVLFDEVSKNINNKRLFILLFNKNINLKLKIKIIFFICFGCHAYAKFERMRLKRRINKMINNEKSGAVYE</sequence>
<dbReference type="Gene3D" id="3.90.550.10">
    <property type="entry name" value="Spore Coat Polysaccharide Biosynthesis Protein SpsA, Chain A"/>
    <property type="match status" value="1"/>
</dbReference>
<dbReference type="InterPro" id="IPR001173">
    <property type="entry name" value="Glyco_trans_2-like"/>
</dbReference>
<dbReference type="GeneID" id="77176401"/>
<gene>
    <name evidence="4" type="ORF">CURT_1495</name>
</gene>
<evidence type="ECO:0000313" key="4">
    <source>
        <dbReference type="EMBL" id="QKF84940.1"/>
    </source>
</evidence>
<dbReference type="InterPro" id="IPR029044">
    <property type="entry name" value="Nucleotide-diphossugar_trans"/>
</dbReference>
<proteinExistence type="predicted"/>
<evidence type="ECO:0000256" key="2">
    <source>
        <dbReference type="ARBA" id="ARBA00022679"/>
    </source>
</evidence>